<dbReference type="SMART" id="SM00507">
    <property type="entry name" value="HNHc"/>
    <property type="match status" value="1"/>
</dbReference>
<dbReference type="Pfam" id="PF14279">
    <property type="entry name" value="HNH_5"/>
    <property type="match status" value="1"/>
</dbReference>
<feature type="domain" description="HNH nuclease" evidence="2">
    <location>
        <begin position="279"/>
        <end position="332"/>
    </location>
</feature>
<organism evidence="3">
    <name type="scientific">Ditylum brightwellii</name>
    <dbReference type="NCBI Taxonomy" id="49249"/>
    <lineage>
        <taxon>Eukaryota</taxon>
        <taxon>Sar</taxon>
        <taxon>Stramenopiles</taxon>
        <taxon>Ochrophyta</taxon>
        <taxon>Bacillariophyta</taxon>
        <taxon>Mediophyceae</taxon>
        <taxon>Lithodesmiophycidae</taxon>
        <taxon>Lithodesmiales</taxon>
        <taxon>Lithodesmiaceae</taxon>
        <taxon>Ditylum</taxon>
    </lineage>
</organism>
<dbReference type="PANTHER" id="PTHR33877:SF2">
    <property type="entry name" value="OS07G0170200 PROTEIN"/>
    <property type="match status" value="1"/>
</dbReference>
<dbReference type="EMBL" id="HBNS01010325">
    <property type="protein sequence ID" value="CAE4594680.1"/>
    <property type="molecule type" value="Transcribed_RNA"/>
</dbReference>
<dbReference type="InterPro" id="IPR003615">
    <property type="entry name" value="HNH_nuc"/>
</dbReference>
<dbReference type="Gene3D" id="1.10.30.50">
    <property type="match status" value="1"/>
</dbReference>
<evidence type="ECO:0000256" key="1">
    <source>
        <dbReference type="SAM" id="MobiDB-lite"/>
    </source>
</evidence>
<proteinExistence type="predicted"/>
<dbReference type="InterPro" id="IPR052892">
    <property type="entry name" value="NA-targeting_endonuclease"/>
</dbReference>
<sequence length="408" mass="45827">MLLTNMRTNMKYERKTLLRGLTLLIIINLSPMNLRQITILTPSHDQKYSQVGMAAVHALVPHSSYTLLSQQQCMQHACPIYNDIVTTLSSTSGDANEPHPEMAFERGVAGGGSGTSSFPVRTKKHQNRKNKTKVRKAKARRPSPSGPLNEREMAHHVASQYVNGPKGLVRMAQLRWDKVEPSSSSSEHDKGRIKDHLDYVKILDRHPALVLNADYQPLTCLPLSLWSWQEAMKAVFSGKVTVVDVYPGIYVRAASLSTPLPSVIALNDYTPQHQKIPAFTRRNVFLRDRYQCQYCSKFFRTADLSLDHVHPRCMGGQLNWENTVTSCKKCNGRKGSLTVSQLRSVGMKLLREPVVPSSYELAAVAGRMMPRRVHPTWAPYLGMNQAPIEDLATEKTEKLGVDSYFDDV</sequence>
<accession>A0A6S8TDW6</accession>
<dbReference type="InterPro" id="IPR029471">
    <property type="entry name" value="HNH_5"/>
</dbReference>
<evidence type="ECO:0000259" key="2">
    <source>
        <dbReference type="SMART" id="SM00507"/>
    </source>
</evidence>
<protein>
    <recommendedName>
        <fullName evidence="2">HNH nuclease domain-containing protein</fullName>
    </recommendedName>
</protein>
<gene>
    <name evidence="3" type="ORF">DBRI00130_LOCUS8343</name>
</gene>
<feature type="compositionally biased region" description="Basic residues" evidence="1">
    <location>
        <begin position="121"/>
        <end position="141"/>
    </location>
</feature>
<reference evidence="3" key="1">
    <citation type="submission" date="2021-01" db="EMBL/GenBank/DDBJ databases">
        <authorList>
            <person name="Corre E."/>
            <person name="Pelletier E."/>
            <person name="Niang G."/>
            <person name="Scheremetjew M."/>
            <person name="Finn R."/>
            <person name="Kale V."/>
            <person name="Holt S."/>
            <person name="Cochrane G."/>
            <person name="Meng A."/>
            <person name="Brown T."/>
            <person name="Cohen L."/>
        </authorList>
    </citation>
    <scope>NUCLEOTIDE SEQUENCE</scope>
    <source>
        <strain evidence="3">GSO104</strain>
    </source>
</reference>
<name>A0A6S8TDW6_9STRA</name>
<evidence type="ECO:0000313" key="3">
    <source>
        <dbReference type="EMBL" id="CAE4594680.1"/>
    </source>
</evidence>
<dbReference type="CDD" id="cd00085">
    <property type="entry name" value="HNHc"/>
    <property type="match status" value="1"/>
</dbReference>
<dbReference type="AlphaFoldDB" id="A0A6S8TDW6"/>
<feature type="region of interest" description="Disordered" evidence="1">
    <location>
        <begin position="91"/>
        <end position="150"/>
    </location>
</feature>
<dbReference type="PANTHER" id="PTHR33877">
    <property type="entry name" value="SLL1193 PROTEIN"/>
    <property type="match status" value="1"/>
</dbReference>